<dbReference type="OrthoDB" id="9776649at2"/>
<dbReference type="STRING" id="1298598.JCM21714_4027"/>
<keyword evidence="3" id="KW-1185">Reference proteome</keyword>
<dbReference type="RefSeq" id="WP_052000773.1">
    <property type="nucleotide sequence ID" value="NZ_BAVS01000032.1"/>
</dbReference>
<reference evidence="2 3" key="1">
    <citation type="journal article" date="2014" name="Genome Announc.">
        <title>Draft Genome Sequence of the Boron-Tolerant and Moderately Halotolerant Bacterium Gracilibacillus boraciitolerans JCM 21714T.</title>
        <authorList>
            <person name="Ahmed I."/>
            <person name="Oshima K."/>
            <person name="Suda W."/>
            <person name="Kitamura K."/>
            <person name="Iida T."/>
            <person name="Ohmori Y."/>
            <person name="Fujiwara T."/>
            <person name="Hattori M."/>
            <person name="Ohkuma M."/>
        </authorList>
    </citation>
    <scope>NUCLEOTIDE SEQUENCE [LARGE SCALE GENOMIC DNA]</scope>
    <source>
        <strain evidence="2 3">JCM 21714</strain>
    </source>
</reference>
<accession>W4VPR6</accession>
<sequence length="628" mass="74903">MIGEEDTSLFSVNEQGYYQLGLIKGHALPVENVRYIGRTARKRFREEQIERFEKELEELRDKKIVISNRIRDINDVITVAKNSLDDFPKDADLQESFRHIEKARFDITQFKQRIQHLSEQIKEIHQHYSKVKGIIDEKIRQFNIERSLKAYQQAVSVMKRYQKDLFGLEKQHIQYVNEAKRMVDKEDQLMELREGIDELQGDVNVSTSQAETHKQNIHHMEQQLDLEGAADIRKEIIEVQERLKEINDNLKTKEITKPTKETELNHQLKELDRKQIQLQFWRNMTEAWKGSFKKEVHRDFIEINKEHTWLQIAENLLNEYGVLWREKDSSKLLGQLTQEFFKQQTDLMEYRMNSYDTPRDMAEWMKEVDYEEQSPHIEKWKNKATRRIIDLHYQGKQISPYTVQEYIEADQARQESLLNEQDQALYEEILFNSVGQKLRARIRRAEQWVKKMKSLMESRDTSSGLSFSIKWKPKTADSETELDTVDLVHLLRQDPKLLKEEDLEKISEHFRSKIAKAKDLMDDRSELQTLLQVLKEVLDYRKWFYFVLYFQREGENKRELTNNQFYKFSGGEKAMAMYIPLFTACYSRYLEADDGAPYIISLDEAFAGVDENNIREMFEIVEQLGFDI</sequence>
<evidence type="ECO:0008006" key="4">
    <source>
        <dbReference type="Google" id="ProtNLM"/>
    </source>
</evidence>
<dbReference type="Pfam" id="PF13558">
    <property type="entry name" value="SbcC_Walker_B"/>
    <property type="match status" value="1"/>
</dbReference>
<evidence type="ECO:0000313" key="2">
    <source>
        <dbReference type="EMBL" id="GAE94833.1"/>
    </source>
</evidence>
<evidence type="ECO:0000256" key="1">
    <source>
        <dbReference type="SAM" id="Coils"/>
    </source>
</evidence>
<protein>
    <recommendedName>
        <fullName evidence="4">Exonuclease SbcC</fullName>
    </recommendedName>
</protein>
<keyword evidence="1" id="KW-0175">Coiled coil</keyword>
<feature type="coiled-coil region" evidence="1">
    <location>
        <begin position="42"/>
        <end position="69"/>
    </location>
</feature>
<feature type="coiled-coil region" evidence="1">
    <location>
        <begin position="100"/>
        <end position="127"/>
    </location>
</feature>
<evidence type="ECO:0000313" key="3">
    <source>
        <dbReference type="Proteomes" id="UP000019102"/>
    </source>
</evidence>
<dbReference type="eggNOG" id="COG1196">
    <property type="taxonomic scope" value="Bacteria"/>
</dbReference>
<gene>
    <name evidence="2" type="ORF">JCM21714_4027</name>
</gene>
<dbReference type="Proteomes" id="UP000019102">
    <property type="component" value="Unassembled WGS sequence"/>
</dbReference>
<dbReference type="EMBL" id="BAVS01000032">
    <property type="protein sequence ID" value="GAE94833.1"/>
    <property type="molecule type" value="Genomic_DNA"/>
</dbReference>
<dbReference type="AlphaFoldDB" id="W4VPR6"/>
<proteinExistence type="predicted"/>
<comment type="caution">
    <text evidence="2">The sequence shown here is derived from an EMBL/GenBank/DDBJ whole genome shotgun (WGS) entry which is preliminary data.</text>
</comment>
<feature type="coiled-coil region" evidence="1">
    <location>
        <begin position="229"/>
        <end position="256"/>
    </location>
</feature>
<organism evidence="2 3">
    <name type="scientific">Gracilibacillus boraciitolerans JCM 21714</name>
    <dbReference type="NCBI Taxonomy" id="1298598"/>
    <lineage>
        <taxon>Bacteria</taxon>
        <taxon>Bacillati</taxon>
        <taxon>Bacillota</taxon>
        <taxon>Bacilli</taxon>
        <taxon>Bacillales</taxon>
        <taxon>Bacillaceae</taxon>
        <taxon>Gracilibacillus</taxon>
    </lineage>
</organism>
<name>W4VPR6_9BACI</name>